<sequence>MTWGPPSLNLVVVELFLRRLHQEDDVPRGEGKLLTDRGSGERCGLRRRNRIRQMQVLIAGLERGLHQSFPYRCSAVKVGSEGPGGFHGQLVDLVLVLIAAAVEVRAGVEVGVGDVVADPGCGLTGGPAHYRDSEG</sequence>
<proteinExistence type="predicted"/>
<name>A0A0G4FWT0_9ALVE</name>
<dbReference type="VEuPathDB" id="CryptoDB:Cvel_19157"/>
<reference evidence="1" key="1">
    <citation type="submission" date="2014-11" db="EMBL/GenBank/DDBJ databases">
        <authorList>
            <person name="Otto D Thomas"/>
            <person name="Naeem Raeece"/>
        </authorList>
    </citation>
    <scope>NUCLEOTIDE SEQUENCE</scope>
</reference>
<accession>A0A0G4FWT0</accession>
<protein>
    <submittedName>
        <fullName evidence="1">Uncharacterized protein</fullName>
    </submittedName>
</protein>
<dbReference type="AlphaFoldDB" id="A0A0G4FWT0"/>
<gene>
    <name evidence="1" type="ORF">Cvel_19157</name>
</gene>
<organism evidence="1">
    <name type="scientific">Chromera velia CCMP2878</name>
    <dbReference type="NCBI Taxonomy" id="1169474"/>
    <lineage>
        <taxon>Eukaryota</taxon>
        <taxon>Sar</taxon>
        <taxon>Alveolata</taxon>
        <taxon>Colpodellida</taxon>
        <taxon>Chromeraceae</taxon>
        <taxon>Chromera</taxon>
    </lineage>
</organism>
<dbReference type="EMBL" id="CDMZ01000697">
    <property type="protein sequence ID" value="CEM19697.1"/>
    <property type="molecule type" value="Genomic_DNA"/>
</dbReference>
<evidence type="ECO:0000313" key="1">
    <source>
        <dbReference type="EMBL" id="CEM19697.1"/>
    </source>
</evidence>